<dbReference type="EMBL" id="BSDD01000003">
    <property type="protein sequence ID" value="GLH70420.1"/>
    <property type="molecule type" value="Genomic_DNA"/>
</dbReference>
<feature type="domain" description="Alginate export" evidence="2">
    <location>
        <begin position="31"/>
        <end position="430"/>
    </location>
</feature>
<evidence type="ECO:0000313" key="4">
    <source>
        <dbReference type="Proteomes" id="UP001165089"/>
    </source>
</evidence>
<organism evidence="3 4">
    <name type="scientific">Geothrix rubra</name>
    <dbReference type="NCBI Taxonomy" id="2927977"/>
    <lineage>
        <taxon>Bacteria</taxon>
        <taxon>Pseudomonadati</taxon>
        <taxon>Acidobacteriota</taxon>
        <taxon>Holophagae</taxon>
        <taxon>Holophagales</taxon>
        <taxon>Holophagaceae</taxon>
        <taxon>Geothrix</taxon>
    </lineage>
</organism>
<keyword evidence="1" id="KW-0732">Signal</keyword>
<keyword evidence="4" id="KW-1185">Reference proteome</keyword>
<dbReference type="InterPro" id="IPR025388">
    <property type="entry name" value="Alginate_export_dom"/>
</dbReference>
<dbReference type="Gene3D" id="2.40.160.100">
    <property type="match status" value="1"/>
</dbReference>
<protein>
    <recommendedName>
        <fullName evidence="2">Alginate export domain-containing protein</fullName>
    </recommendedName>
</protein>
<evidence type="ECO:0000259" key="2">
    <source>
        <dbReference type="Pfam" id="PF13372"/>
    </source>
</evidence>
<dbReference type="InterPro" id="IPR053728">
    <property type="entry name" value="Alginate_Permeability_Chnl"/>
</dbReference>
<feature type="signal peptide" evidence="1">
    <location>
        <begin position="1"/>
        <end position="23"/>
    </location>
</feature>
<feature type="chain" id="PRO_5045830384" description="Alginate export domain-containing protein" evidence="1">
    <location>
        <begin position="24"/>
        <end position="447"/>
    </location>
</feature>
<reference evidence="3 4" key="1">
    <citation type="journal article" date="2023" name="Antonie Van Leeuwenhoek">
        <title>Mesoterricola silvestris gen. nov., sp. nov., Mesoterricola sediminis sp. nov., Geothrix oryzae sp. nov., Geothrix edaphica sp. nov., Geothrix rubra sp. nov., and Geothrix limicola sp. nov., six novel members of Acidobacteriota isolated from soils.</title>
        <authorList>
            <person name="Itoh H."/>
            <person name="Sugisawa Y."/>
            <person name="Mise K."/>
            <person name="Xu Z."/>
            <person name="Kuniyasu M."/>
            <person name="Ushijima N."/>
            <person name="Kawano K."/>
            <person name="Kobayashi E."/>
            <person name="Shiratori Y."/>
            <person name="Masuda Y."/>
            <person name="Senoo K."/>
        </authorList>
    </citation>
    <scope>NUCLEOTIDE SEQUENCE [LARGE SCALE GENOMIC DNA]</scope>
    <source>
        <strain evidence="3 4">Red803</strain>
    </source>
</reference>
<name>A0ABQ5Q6P2_9BACT</name>
<gene>
    <name evidence="3" type="ORF">GETHPA_19530</name>
</gene>
<comment type="caution">
    <text evidence="3">The sequence shown here is derived from an EMBL/GenBank/DDBJ whole genome shotgun (WGS) entry which is preliminary data.</text>
</comment>
<dbReference type="RefSeq" id="WP_285725152.1">
    <property type="nucleotide sequence ID" value="NZ_BSDD01000003.1"/>
</dbReference>
<sequence>MNPLIRRAPAALLLTLAPGALRAQAPAPGTLTVGFEERIRSERWNDILDHDAAREDARTQVRFRSRLWADWRASEDLRIVAGVANENKKITHPDVAANGREVFVETLYADWRLAPRWSLKVGRQNLMRGEGFVLFDGSALDGSRSAYFNAVDLAWSPGKSTVEFLAISDPGKDQYLPRLNEAASPAEVQRLNEWDERALGVYATMREWEGGTLEAYGFFKTETHDSRPVSNPQFQPDRRVWTLGGRGVRDLGRGWTAMAEAAGQWGSQDPAPGTSEGDRPIAAWGGYARLRKAFETAGRPSLSLGYIGLSGDDPRTRRIEGWDPLFSRWPKWSELYIYSQVPERGVAYATNLGLWEAEARLAPLKHLDLRATWYRMAALRAPAAAGPLFGAGTRRGDLWEFRGDVTLDDHWKGHVVYERLSPGDAYTGRAPGSYLRFEVTYATAVRL</sequence>
<evidence type="ECO:0000256" key="1">
    <source>
        <dbReference type="SAM" id="SignalP"/>
    </source>
</evidence>
<dbReference type="Pfam" id="PF13372">
    <property type="entry name" value="Alginate_exp"/>
    <property type="match status" value="1"/>
</dbReference>
<evidence type="ECO:0000313" key="3">
    <source>
        <dbReference type="EMBL" id="GLH70420.1"/>
    </source>
</evidence>
<accession>A0ABQ5Q6P2</accession>
<proteinExistence type="predicted"/>
<dbReference type="Proteomes" id="UP001165089">
    <property type="component" value="Unassembled WGS sequence"/>
</dbReference>